<dbReference type="OrthoDB" id="5086500at2759"/>
<comment type="caution">
    <text evidence="2">The sequence shown here is derived from an EMBL/GenBank/DDBJ whole genome shotgun (WGS) entry which is preliminary data.</text>
</comment>
<protein>
    <submittedName>
        <fullName evidence="2">Uncharacterized protein</fullName>
    </submittedName>
</protein>
<feature type="transmembrane region" description="Helical" evidence="1">
    <location>
        <begin position="225"/>
        <end position="248"/>
    </location>
</feature>
<dbReference type="PANTHER" id="PTHR34414:SF1">
    <property type="entry name" value="SUBTILISIN-LIKE SERINE PROTEASE"/>
    <property type="match status" value="1"/>
</dbReference>
<dbReference type="EMBL" id="JAACFV010000024">
    <property type="protein sequence ID" value="KAF7510979.1"/>
    <property type="molecule type" value="Genomic_DNA"/>
</dbReference>
<dbReference type="InterPro" id="IPR046536">
    <property type="entry name" value="DUF6601"/>
</dbReference>
<keyword evidence="1" id="KW-0812">Transmembrane</keyword>
<accession>A0A8H7AP66</accession>
<keyword evidence="3" id="KW-1185">Reference proteome</keyword>
<dbReference type="PANTHER" id="PTHR34414">
    <property type="entry name" value="HET DOMAIN-CONTAINING PROTEIN-RELATED"/>
    <property type="match status" value="1"/>
</dbReference>
<sequence>MAEPPFNIRDQLDSSPMQDTLPGFPNISLQNSHALEEFLGKEILVSELDDLTKHLPLPSNVSTAISPLHYHRFKARDIYIIEDPGIHLTRIFDRLFLKPIPRYLLSHAFWSTYVLLAQQAPSLVARHDPLRRAAKGFLRSYFYLIRYESDLHIAHEHGLLPDSVTWEKWCAFSARLDRIPDAEVSPRYRHGELDLPRLNWLAKIYLHRFRYRESHGRRGGNLRRFYEPLLFLFGVLSLILSAMQVGLAALPDLQISDSWVGFVRLCRWIAVVTLLGMGMLLLLLPAQYGLVLVSRILNVIC</sequence>
<evidence type="ECO:0000313" key="3">
    <source>
        <dbReference type="Proteomes" id="UP000606974"/>
    </source>
</evidence>
<dbReference type="AlphaFoldDB" id="A0A8H7AP66"/>
<dbReference type="Pfam" id="PF20246">
    <property type="entry name" value="DUF6601"/>
    <property type="match status" value="1"/>
</dbReference>
<evidence type="ECO:0000256" key="1">
    <source>
        <dbReference type="SAM" id="Phobius"/>
    </source>
</evidence>
<organism evidence="2 3">
    <name type="scientific">Endocarpon pusillum</name>
    <dbReference type="NCBI Taxonomy" id="364733"/>
    <lineage>
        <taxon>Eukaryota</taxon>
        <taxon>Fungi</taxon>
        <taxon>Dikarya</taxon>
        <taxon>Ascomycota</taxon>
        <taxon>Pezizomycotina</taxon>
        <taxon>Eurotiomycetes</taxon>
        <taxon>Chaetothyriomycetidae</taxon>
        <taxon>Verrucariales</taxon>
        <taxon>Verrucariaceae</taxon>
        <taxon>Endocarpon</taxon>
    </lineage>
</organism>
<name>A0A8H7AP66_9EURO</name>
<keyword evidence="1" id="KW-0472">Membrane</keyword>
<gene>
    <name evidence="2" type="ORF">GJ744_005525</name>
</gene>
<feature type="transmembrane region" description="Helical" evidence="1">
    <location>
        <begin position="268"/>
        <end position="293"/>
    </location>
</feature>
<proteinExistence type="predicted"/>
<dbReference type="Proteomes" id="UP000606974">
    <property type="component" value="Unassembled WGS sequence"/>
</dbReference>
<evidence type="ECO:0000313" key="2">
    <source>
        <dbReference type="EMBL" id="KAF7510979.1"/>
    </source>
</evidence>
<keyword evidence="1" id="KW-1133">Transmembrane helix</keyword>
<reference evidence="2" key="1">
    <citation type="submission" date="2020-02" db="EMBL/GenBank/DDBJ databases">
        <authorList>
            <person name="Palmer J.M."/>
        </authorList>
    </citation>
    <scope>NUCLEOTIDE SEQUENCE</scope>
    <source>
        <strain evidence="2">EPUS1.4</strain>
        <tissue evidence="2">Thallus</tissue>
    </source>
</reference>